<proteinExistence type="predicted"/>
<dbReference type="EMBL" id="MU273525">
    <property type="protein sequence ID" value="KAI0033222.1"/>
    <property type="molecule type" value="Genomic_DNA"/>
</dbReference>
<evidence type="ECO:0000313" key="1">
    <source>
        <dbReference type="EMBL" id="KAI0033222.1"/>
    </source>
</evidence>
<dbReference type="Proteomes" id="UP000814128">
    <property type="component" value="Unassembled WGS sequence"/>
</dbReference>
<name>A0ACB8QNH4_9AGAM</name>
<accession>A0ACB8QNH4</accession>
<reference evidence="1" key="2">
    <citation type="journal article" date="2022" name="New Phytol.">
        <title>Evolutionary transition to the ectomycorrhizal habit in the genomes of a hyperdiverse lineage of mushroom-forming fungi.</title>
        <authorList>
            <person name="Looney B."/>
            <person name="Miyauchi S."/>
            <person name="Morin E."/>
            <person name="Drula E."/>
            <person name="Courty P.E."/>
            <person name="Kohler A."/>
            <person name="Kuo A."/>
            <person name="LaButti K."/>
            <person name="Pangilinan J."/>
            <person name="Lipzen A."/>
            <person name="Riley R."/>
            <person name="Andreopoulos W."/>
            <person name="He G."/>
            <person name="Johnson J."/>
            <person name="Nolan M."/>
            <person name="Tritt A."/>
            <person name="Barry K.W."/>
            <person name="Grigoriev I.V."/>
            <person name="Nagy L.G."/>
            <person name="Hibbett D."/>
            <person name="Henrissat B."/>
            <person name="Matheny P.B."/>
            <person name="Labbe J."/>
            <person name="Martin F.M."/>
        </authorList>
    </citation>
    <scope>NUCLEOTIDE SEQUENCE</scope>
    <source>
        <strain evidence="1">EC-137</strain>
    </source>
</reference>
<gene>
    <name evidence="1" type="ORF">K488DRAFT_48169</name>
</gene>
<comment type="caution">
    <text evidence="1">The sequence shown here is derived from an EMBL/GenBank/DDBJ whole genome shotgun (WGS) entry which is preliminary data.</text>
</comment>
<evidence type="ECO:0000313" key="2">
    <source>
        <dbReference type="Proteomes" id="UP000814128"/>
    </source>
</evidence>
<protein>
    <submittedName>
        <fullName evidence="1">Uncharacterized protein</fullName>
    </submittedName>
</protein>
<sequence length="704" mass="78439">MKCEFPANSTTCKRCSSGNHDCIIEGRKPRSAPNKRAYLLAALRQKDGIIESLLKQLHNPYLSTPLSIAAYRMATADSDHHRQNVISWLDRLQSTLRDPGSQPDLQTFTLGVGTPNPSNPFSHNGGDRTTHPALPEASAPLGLLAKLSVASARVIDSDKASKQDDDESPVGVANEAYFVPGPSFDLRERMRMIDKTAPPDLLVHGIVTPDEVDNLFQIFYTRVNPFVGVLDPVLHTPSSTFSRSSFLFAAVCAIALRFSDKAEAYPVAMHFAQSAAASALIDGCKSVELCQAYILLSMYGIPVRRLEQDRACLYAGLAIQIATDLRLDTWSALQPSNEAEAREMINRTRIWMLCFNLDKTTSLRSGKRSMVREDKIIRDGLTWYNRFPENDPFDVHLVAHTSILRLLTHFDAEIFSDPDQPLSLSLHVDFREVALRYDTELVVVSDDWTNKFSTDSDPNNPAAVLRCKLLPLYVAYGRLAILSFALEQALQRGSRPSDDVFYHKARHFWHGFRSAVIGIIVDLLAPSGYLRYAPDEVFTIGAFAAAFMFELLHPRCRTLVEKAEKQSQSIYDAIERLIATFSAPTIIIDERHTPKLYADFLGRTILQHRNGLEQDVRLPLTSPSLSATGVTSALTEAYRHVSEGLSADIPEVPPLEACSTNSPEERDLPPEAQTLLGKRQPAELDPGDSDAQRDKRRRTEIETH</sequence>
<reference evidence="1" key="1">
    <citation type="submission" date="2021-02" db="EMBL/GenBank/DDBJ databases">
        <authorList>
            <consortium name="DOE Joint Genome Institute"/>
            <person name="Ahrendt S."/>
            <person name="Looney B.P."/>
            <person name="Miyauchi S."/>
            <person name="Morin E."/>
            <person name="Drula E."/>
            <person name="Courty P.E."/>
            <person name="Chicoki N."/>
            <person name="Fauchery L."/>
            <person name="Kohler A."/>
            <person name="Kuo A."/>
            <person name="Labutti K."/>
            <person name="Pangilinan J."/>
            <person name="Lipzen A."/>
            <person name="Riley R."/>
            <person name="Andreopoulos W."/>
            <person name="He G."/>
            <person name="Johnson J."/>
            <person name="Barry K.W."/>
            <person name="Grigoriev I.V."/>
            <person name="Nagy L."/>
            <person name="Hibbett D."/>
            <person name="Henrissat B."/>
            <person name="Matheny P.B."/>
            <person name="Labbe J."/>
            <person name="Martin F."/>
        </authorList>
    </citation>
    <scope>NUCLEOTIDE SEQUENCE</scope>
    <source>
        <strain evidence="1">EC-137</strain>
    </source>
</reference>
<keyword evidence="2" id="KW-1185">Reference proteome</keyword>
<organism evidence="1 2">
    <name type="scientific">Vararia minispora EC-137</name>
    <dbReference type="NCBI Taxonomy" id="1314806"/>
    <lineage>
        <taxon>Eukaryota</taxon>
        <taxon>Fungi</taxon>
        <taxon>Dikarya</taxon>
        <taxon>Basidiomycota</taxon>
        <taxon>Agaricomycotina</taxon>
        <taxon>Agaricomycetes</taxon>
        <taxon>Russulales</taxon>
        <taxon>Lachnocladiaceae</taxon>
        <taxon>Vararia</taxon>
    </lineage>
</organism>